<feature type="signal peptide" evidence="2">
    <location>
        <begin position="1"/>
        <end position="18"/>
    </location>
</feature>
<evidence type="ECO:0000313" key="3">
    <source>
        <dbReference type="EMBL" id="MFD2260819.1"/>
    </source>
</evidence>
<evidence type="ECO:0000313" key="4">
    <source>
        <dbReference type="Proteomes" id="UP001597373"/>
    </source>
</evidence>
<feature type="region of interest" description="Disordered" evidence="1">
    <location>
        <begin position="145"/>
        <end position="175"/>
    </location>
</feature>
<dbReference type="EMBL" id="JBHUIR010000054">
    <property type="protein sequence ID" value="MFD2260819.1"/>
    <property type="molecule type" value="Genomic_DNA"/>
</dbReference>
<keyword evidence="2" id="KW-0732">Signal</keyword>
<gene>
    <name evidence="3" type="ORF">ACFSMZ_13775</name>
</gene>
<evidence type="ECO:0000256" key="1">
    <source>
        <dbReference type="SAM" id="MobiDB-lite"/>
    </source>
</evidence>
<organism evidence="3 4">
    <name type="scientific">Chelativorans composti</name>
    <dbReference type="NCBI Taxonomy" id="768533"/>
    <lineage>
        <taxon>Bacteria</taxon>
        <taxon>Pseudomonadati</taxon>
        <taxon>Pseudomonadota</taxon>
        <taxon>Alphaproteobacteria</taxon>
        <taxon>Hyphomicrobiales</taxon>
        <taxon>Phyllobacteriaceae</taxon>
        <taxon>Chelativorans</taxon>
    </lineage>
</organism>
<dbReference type="PROSITE" id="PS51257">
    <property type="entry name" value="PROKAR_LIPOPROTEIN"/>
    <property type="match status" value="1"/>
</dbReference>
<dbReference type="InterPro" id="IPR009576">
    <property type="entry name" value="Biofilm_formation_YgiB"/>
</dbReference>
<keyword evidence="4" id="KW-1185">Reference proteome</keyword>
<accession>A0ABW5DLJ7</accession>
<feature type="chain" id="PRO_5045615725" evidence="2">
    <location>
        <begin position="19"/>
        <end position="175"/>
    </location>
</feature>
<dbReference type="Proteomes" id="UP001597373">
    <property type="component" value="Unassembled WGS sequence"/>
</dbReference>
<comment type="caution">
    <text evidence="3">The sequence shown here is derived from an EMBL/GenBank/DDBJ whole genome shotgun (WGS) entry which is preliminary data.</text>
</comment>
<name>A0ABW5DLJ7_9HYPH</name>
<reference evidence="4" key="1">
    <citation type="journal article" date="2019" name="Int. J. Syst. Evol. Microbiol.">
        <title>The Global Catalogue of Microorganisms (GCM) 10K type strain sequencing project: providing services to taxonomists for standard genome sequencing and annotation.</title>
        <authorList>
            <consortium name="The Broad Institute Genomics Platform"/>
            <consortium name="The Broad Institute Genome Sequencing Center for Infectious Disease"/>
            <person name="Wu L."/>
            <person name="Ma J."/>
        </authorList>
    </citation>
    <scope>NUCLEOTIDE SEQUENCE [LARGE SCALE GENOMIC DNA]</scope>
    <source>
        <strain evidence="4">KCTC 23707</strain>
    </source>
</reference>
<evidence type="ECO:0000256" key="2">
    <source>
        <dbReference type="SAM" id="SignalP"/>
    </source>
</evidence>
<protein>
    <submittedName>
        <fullName evidence="3">DUF1190 domain-containing protein</fullName>
    </submittedName>
</protein>
<dbReference type="Pfam" id="PF06693">
    <property type="entry name" value="DUF1190"/>
    <property type="match status" value="1"/>
</dbReference>
<dbReference type="RefSeq" id="WP_345098093.1">
    <property type="nucleotide sequence ID" value="NZ_BAABGS010000012.1"/>
</dbReference>
<sequence>MKRSVAVSLVIMGAAALAACEDQTVDTAIYGSVDECIADRVYTPEKCETDFKAALAAHEKVAPAFATREDCEAEFGPDRCRQATEQHASGGFPFLPLLAGYMIGRTLGGGPVVDPQPLYRRAGSDAYVNARGTEVARSTGPVKVSTRSGVAKTPPATTRTIARGGFGSRSIGISA</sequence>
<proteinExistence type="predicted"/>